<dbReference type="AlphaFoldDB" id="A0A835BGV5"/>
<evidence type="ECO:0000313" key="2">
    <source>
        <dbReference type="EMBL" id="KAF8697413.1"/>
    </source>
</evidence>
<accession>A0A835BGV5</accession>
<protein>
    <submittedName>
        <fullName evidence="2">Uncharacterized protein</fullName>
    </submittedName>
</protein>
<evidence type="ECO:0000256" key="1">
    <source>
        <dbReference type="SAM" id="MobiDB-lite"/>
    </source>
</evidence>
<dbReference type="Proteomes" id="UP000636709">
    <property type="component" value="Unassembled WGS sequence"/>
</dbReference>
<keyword evidence="3" id="KW-1185">Reference proteome</keyword>
<feature type="region of interest" description="Disordered" evidence="1">
    <location>
        <begin position="12"/>
        <end position="60"/>
    </location>
</feature>
<dbReference type="EMBL" id="JACEFO010001874">
    <property type="protein sequence ID" value="KAF8697413.1"/>
    <property type="molecule type" value="Genomic_DNA"/>
</dbReference>
<proteinExistence type="predicted"/>
<gene>
    <name evidence="2" type="ORF">HU200_036013</name>
</gene>
<comment type="caution">
    <text evidence="2">The sequence shown here is derived from an EMBL/GenBank/DDBJ whole genome shotgun (WGS) entry which is preliminary data.</text>
</comment>
<sequence>MASFLWTWCSTSLSVSRPRTSAASAPSAGHSDRSPPTRPSSRRTQPATRSRSSWRSANAISSMSWTCPAVSSSGCPSQDGKP</sequence>
<reference evidence="2" key="1">
    <citation type="submission" date="2020-07" db="EMBL/GenBank/DDBJ databases">
        <title>Genome sequence and genetic diversity analysis of an under-domesticated orphan crop, white fonio (Digitaria exilis).</title>
        <authorList>
            <person name="Bennetzen J.L."/>
            <person name="Chen S."/>
            <person name="Ma X."/>
            <person name="Wang X."/>
            <person name="Yssel A.E.J."/>
            <person name="Chaluvadi S.R."/>
            <person name="Johnson M."/>
            <person name="Gangashetty P."/>
            <person name="Hamidou F."/>
            <person name="Sanogo M.D."/>
            <person name="Zwaenepoel A."/>
            <person name="Wallace J."/>
            <person name="Van De Peer Y."/>
            <person name="Van Deynze A."/>
        </authorList>
    </citation>
    <scope>NUCLEOTIDE SEQUENCE</scope>
    <source>
        <tissue evidence="2">Leaves</tissue>
    </source>
</reference>
<name>A0A835BGV5_9POAL</name>
<feature type="compositionally biased region" description="Low complexity" evidence="1">
    <location>
        <begin position="42"/>
        <end position="53"/>
    </location>
</feature>
<evidence type="ECO:0000313" key="3">
    <source>
        <dbReference type="Proteomes" id="UP000636709"/>
    </source>
</evidence>
<feature type="compositionally biased region" description="Low complexity" evidence="1">
    <location>
        <begin position="16"/>
        <end position="28"/>
    </location>
</feature>
<organism evidence="2 3">
    <name type="scientific">Digitaria exilis</name>
    <dbReference type="NCBI Taxonomy" id="1010633"/>
    <lineage>
        <taxon>Eukaryota</taxon>
        <taxon>Viridiplantae</taxon>
        <taxon>Streptophyta</taxon>
        <taxon>Embryophyta</taxon>
        <taxon>Tracheophyta</taxon>
        <taxon>Spermatophyta</taxon>
        <taxon>Magnoliopsida</taxon>
        <taxon>Liliopsida</taxon>
        <taxon>Poales</taxon>
        <taxon>Poaceae</taxon>
        <taxon>PACMAD clade</taxon>
        <taxon>Panicoideae</taxon>
        <taxon>Panicodae</taxon>
        <taxon>Paniceae</taxon>
        <taxon>Anthephorinae</taxon>
        <taxon>Digitaria</taxon>
    </lineage>
</organism>